<comment type="similarity">
    <text evidence="6">Belongs to the major facilitator superfamily. Allantoate permease family.</text>
</comment>
<dbReference type="OrthoDB" id="3639251at2759"/>
<feature type="transmembrane region" description="Helical" evidence="8">
    <location>
        <begin position="200"/>
        <end position="222"/>
    </location>
</feature>
<dbReference type="Gene3D" id="1.20.1250.20">
    <property type="entry name" value="MFS general substrate transporter like domains"/>
    <property type="match status" value="1"/>
</dbReference>
<dbReference type="Proteomes" id="UP000016923">
    <property type="component" value="Unassembled WGS sequence"/>
</dbReference>
<dbReference type="PANTHER" id="PTHR43791">
    <property type="entry name" value="PERMEASE-RELATED"/>
    <property type="match status" value="1"/>
</dbReference>
<comment type="subcellular location">
    <subcellularLocation>
        <location evidence="1">Membrane</location>
        <topology evidence="1">Multi-pass membrane protein</topology>
    </subcellularLocation>
</comment>
<dbReference type="EMBL" id="KE148151">
    <property type="protein sequence ID" value="EPE07166.1"/>
    <property type="molecule type" value="Genomic_DNA"/>
</dbReference>
<feature type="transmembrane region" description="Helical" evidence="8">
    <location>
        <begin position="379"/>
        <end position="402"/>
    </location>
</feature>
<gene>
    <name evidence="9" type="ORF">F503_07817</name>
</gene>
<evidence type="ECO:0000256" key="1">
    <source>
        <dbReference type="ARBA" id="ARBA00004141"/>
    </source>
</evidence>
<evidence type="ECO:0000256" key="2">
    <source>
        <dbReference type="ARBA" id="ARBA00022448"/>
    </source>
</evidence>
<keyword evidence="4 8" id="KW-1133">Transmembrane helix</keyword>
<dbReference type="VEuPathDB" id="FungiDB:F503_07817"/>
<dbReference type="GO" id="GO:0022857">
    <property type="term" value="F:transmembrane transporter activity"/>
    <property type="evidence" value="ECO:0007669"/>
    <property type="project" value="InterPro"/>
</dbReference>
<dbReference type="FunFam" id="1.20.1250.20:FF:000065">
    <property type="entry name" value="Putative MFS pantothenate transporter"/>
    <property type="match status" value="1"/>
</dbReference>
<dbReference type="GO" id="GO:0016020">
    <property type="term" value="C:membrane"/>
    <property type="evidence" value="ECO:0007669"/>
    <property type="project" value="UniProtKB-SubCell"/>
</dbReference>
<keyword evidence="2" id="KW-0813">Transport</keyword>
<feature type="transmembrane region" description="Helical" evidence="8">
    <location>
        <begin position="408"/>
        <end position="428"/>
    </location>
</feature>
<evidence type="ECO:0000313" key="10">
    <source>
        <dbReference type="Proteomes" id="UP000016923"/>
    </source>
</evidence>
<organism evidence="9 10">
    <name type="scientific">Ophiostoma piceae (strain UAMH 11346)</name>
    <name type="common">Sap stain fungus</name>
    <dbReference type="NCBI Taxonomy" id="1262450"/>
    <lineage>
        <taxon>Eukaryota</taxon>
        <taxon>Fungi</taxon>
        <taxon>Dikarya</taxon>
        <taxon>Ascomycota</taxon>
        <taxon>Pezizomycotina</taxon>
        <taxon>Sordariomycetes</taxon>
        <taxon>Sordariomycetidae</taxon>
        <taxon>Ophiostomatales</taxon>
        <taxon>Ophiostomataceae</taxon>
        <taxon>Ophiostoma</taxon>
    </lineage>
</organism>
<dbReference type="AlphaFoldDB" id="S3C5Q1"/>
<evidence type="ECO:0000256" key="5">
    <source>
        <dbReference type="ARBA" id="ARBA00023136"/>
    </source>
</evidence>
<evidence type="ECO:0000256" key="4">
    <source>
        <dbReference type="ARBA" id="ARBA00022989"/>
    </source>
</evidence>
<sequence length="545" mass="61452">MFTSENTSSTSNEMVGKPISENVWRRSVDDVTVAGVENGKDVSSKKRSWKSYFWDSFDKSPEERRLIFKADCTLLTFACLGTFIKYLDRVNVTNAYVSGMKEELGFYGNEIVHASSFYTMCNCLAVWPMQLLMTRVPPRFFIPSIELGWTLATFGQSVMQTRQQLFALRSLIGIFESSHFSCMCYLFGAWYQKNELGRRIGILNACTAIGPMFSGYLQAAAYNNLDGVHGRSGWRWLFIVDGIISLGVLIPQVFFFPDVPARMKKNWIFTEADIELARDRNPLEGRVKQGRITLVQIKRWFSTPEIWALWLISACSSIGFQPSNAMPYWFKAWNKRIPGSYTVAQINNYSTSLYGMDLFQMLLFGWLSDTVFRGRRWPGLIIGPGINLVIVILLAATPVFPVHRAFRFFLYTQTSWGTATSTLFWAWTNEVLKGDPATRAFAGAGLNVWAGVFSSTIPLRVFKTTDMPSVVAGNWTSAGFLATEIIVVIFTVYWIHRRNLTQKQNNGVENGTTEGVDGGPVFTKDDMKQATRSKVSPASHTGTPI</sequence>
<dbReference type="SUPFAM" id="SSF103473">
    <property type="entry name" value="MFS general substrate transporter"/>
    <property type="match status" value="1"/>
</dbReference>
<dbReference type="eggNOG" id="KOG2533">
    <property type="taxonomic scope" value="Eukaryota"/>
</dbReference>
<dbReference type="InterPro" id="IPR011701">
    <property type="entry name" value="MFS"/>
</dbReference>
<keyword evidence="5 8" id="KW-0472">Membrane</keyword>
<evidence type="ECO:0000256" key="7">
    <source>
        <dbReference type="SAM" id="MobiDB-lite"/>
    </source>
</evidence>
<dbReference type="Pfam" id="PF07690">
    <property type="entry name" value="MFS_1"/>
    <property type="match status" value="1"/>
</dbReference>
<feature type="compositionally biased region" description="Polar residues" evidence="7">
    <location>
        <begin position="530"/>
        <end position="545"/>
    </location>
</feature>
<evidence type="ECO:0000313" key="9">
    <source>
        <dbReference type="EMBL" id="EPE07166.1"/>
    </source>
</evidence>
<dbReference type="InterPro" id="IPR036259">
    <property type="entry name" value="MFS_trans_sf"/>
</dbReference>
<proteinExistence type="inferred from homology"/>
<feature type="transmembrane region" description="Helical" evidence="8">
    <location>
        <begin position="440"/>
        <end position="462"/>
    </location>
</feature>
<keyword evidence="3 8" id="KW-0812">Transmembrane</keyword>
<keyword evidence="10" id="KW-1185">Reference proteome</keyword>
<reference evidence="9 10" key="1">
    <citation type="journal article" date="2013" name="BMC Genomics">
        <title>The genome and transcriptome of the pine saprophyte Ophiostoma piceae, and a comparison with the bark beetle-associated pine pathogen Grosmannia clavigera.</title>
        <authorList>
            <person name="Haridas S."/>
            <person name="Wang Y."/>
            <person name="Lim L."/>
            <person name="Massoumi Alamouti S."/>
            <person name="Jackman S."/>
            <person name="Docking R."/>
            <person name="Robertson G."/>
            <person name="Birol I."/>
            <person name="Bohlmann J."/>
            <person name="Breuil C."/>
        </authorList>
    </citation>
    <scope>NUCLEOTIDE SEQUENCE [LARGE SCALE GENOMIC DNA]</scope>
    <source>
        <strain evidence="9 10">UAMH 11346</strain>
    </source>
</reference>
<accession>S3C5Q1</accession>
<protein>
    <submittedName>
        <fullName evidence="9">Mfs general substrate transporter</fullName>
    </submittedName>
</protein>
<feature type="region of interest" description="Disordered" evidence="7">
    <location>
        <begin position="505"/>
        <end position="545"/>
    </location>
</feature>
<feature type="transmembrane region" description="Helical" evidence="8">
    <location>
        <begin position="234"/>
        <end position="256"/>
    </location>
</feature>
<evidence type="ECO:0000256" key="8">
    <source>
        <dbReference type="SAM" id="Phobius"/>
    </source>
</evidence>
<dbReference type="PANTHER" id="PTHR43791:SF39">
    <property type="entry name" value="TRANSPORTER LIZ1_SEO1, PUTATIVE (AFU_ORTHOLOGUE AFUA_3G00980)-RELATED"/>
    <property type="match status" value="1"/>
</dbReference>
<name>S3C5Q1_OPHP1</name>
<evidence type="ECO:0000256" key="6">
    <source>
        <dbReference type="ARBA" id="ARBA00037968"/>
    </source>
</evidence>
<dbReference type="HOGENOM" id="CLU_001265_4_2_1"/>
<evidence type="ECO:0000256" key="3">
    <source>
        <dbReference type="ARBA" id="ARBA00022692"/>
    </source>
</evidence>
<feature type="transmembrane region" description="Helical" evidence="8">
    <location>
        <begin position="474"/>
        <end position="495"/>
    </location>
</feature>
<dbReference type="OMA" id="LFETGHW"/>